<organism evidence="1 2">
    <name type="scientific">Setaria digitata</name>
    <dbReference type="NCBI Taxonomy" id="48799"/>
    <lineage>
        <taxon>Eukaryota</taxon>
        <taxon>Metazoa</taxon>
        <taxon>Ecdysozoa</taxon>
        <taxon>Nematoda</taxon>
        <taxon>Chromadorea</taxon>
        <taxon>Rhabditida</taxon>
        <taxon>Spirurina</taxon>
        <taxon>Spiruromorpha</taxon>
        <taxon>Filarioidea</taxon>
        <taxon>Setariidae</taxon>
        <taxon>Setaria</taxon>
    </lineage>
</organism>
<evidence type="ECO:0000313" key="1">
    <source>
        <dbReference type="Proteomes" id="UP000887581"/>
    </source>
</evidence>
<proteinExistence type="predicted"/>
<sequence>MGIARPRATFQPFCATTGREVRGRSMRREPKQLLHIYSSWAMISLVRRSNTFHAPAVSTPR</sequence>
<dbReference type="WBParaSite" id="sdigi.contig46.g2830.t1">
    <property type="protein sequence ID" value="sdigi.contig46.g2830.t1"/>
    <property type="gene ID" value="sdigi.contig46.g2830"/>
</dbReference>
<accession>A0A915PYM4</accession>
<reference evidence="2" key="1">
    <citation type="submission" date="2022-11" db="UniProtKB">
        <authorList>
            <consortium name="WormBaseParasite"/>
        </authorList>
    </citation>
    <scope>IDENTIFICATION</scope>
</reference>
<keyword evidence="1" id="KW-1185">Reference proteome</keyword>
<name>A0A915PYM4_9BILA</name>
<protein>
    <submittedName>
        <fullName evidence="2">Uncharacterized protein</fullName>
    </submittedName>
</protein>
<dbReference type="Proteomes" id="UP000887581">
    <property type="component" value="Unplaced"/>
</dbReference>
<evidence type="ECO:0000313" key="2">
    <source>
        <dbReference type="WBParaSite" id="sdigi.contig46.g2830.t1"/>
    </source>
</evidence>
<dbReference type="AlphaFoldDB" id="A0A915PYM4"/>